<evidence type="ECO:0000256" key="6">
    <source>
        <dbReference type="ARBA" id="ARBA00023242"/>
    </source>
</evidence>
<dbReference type="AlphaFoldDB" id="A0AAV4GTL9"/>
<dbReference type="Pfam" id="PF02045">
    <property type="entry name" value="CBFB_NFYA"/>
    <property type="match status" value="1"/>
</dbReference>
<reference evidence="8 9" key="1">
    <citation type="journal article" date="2021" name="Elife">
        <title>Chloroplast acquisition without the gene transfer in kleptoplastic sea slugs, Plakobranchus ocellatus.</title>
        <authorList>
            <person name="Maeda T."/>
            <person name="Takahashi S."/>
            <person name="Yoshida T."/>
            <person name="Shimamura S."/>
            <person name="Takaki Y."/>
            <person name="Nagai Y."/>
            <person name="Toyoda A."/>
            <person name="Suzuki Y."/>
            <person name="Arimoto A."/>
            <person name="Ishii H."/>
            <person name="Satoh N."/>
            <person name="Nishiyama T."/>
            <person name="Hasebe M."/>
            <person name="Maruyama T."/>
            <person name="Minagawa J."/>
            <person name="Obokata J."/>
            <person name="Shigenobu S."/>
        </authorList>
    </citation>
    <scope>NUCLEOTIDE SEQUENCE [LARGE SCALE GENOMIC DNA]</scope>
</reference>
<comment type="caution">
    <text evidence="8">The sequence shown here is derived from an EMBL/GenBank/DDBJ whole genome shotgun (WGS) entry which is preliminary data.</text>
</comment>
<evidence type="ECO:0000256" key="2">
    <source>
        <dbReference type="ARBA" id="ARBA00023015"/>
    </source>
</evidence>
<dbReference type="InterPro" id="IPR001289">
    <property type="entry name" value="NFYA"/>
</dbReference>
<evidence type="ECO:0000256" key="1">
    <source>
        <dbReference type="ARBA" id="ARBA00004123"/>
    </source>
</evidence>
<dbReference type="GO" id="GO:0003677">
    <property type="term" value="F:DNA binding"/>
    <property type="evidence" value="ECO:0007669"/>
    <property type="project" value="UniProtKB-KW"/>
</dbReference>
<keyword evidence="2 7" id="KW-0805">Transcription regulation</keyword>
<evidence type="ECO:0000256" key="3">
    <source>
        <dbReference type="ARBA" id="ARBA00023125"/>
    </source>
</evidence>
<dbReference type="SMART" id="SM00521">
    <property type="entry name" value="CBF"/>
    <property type="match status" value="1"/>
</dbReference>
<dbReference type="PANTHER" id="PTHR12632">
    <property type="entry name" value="TRANSCRIPTION FACTOR NF-Y ALPHA-RELATED"/>
    <property type="match status" value="1"/>
</dbReference>
<dbReference type="Proteomes" id="UP000762676">
    <property type="component" value="Unassembled WGS sequence"/>
</dbReference>
<name>A0AAV4GTL9_9GAST</name>
<dbReference type="PRINTS" id="PR00616">
    <property type="entry name" value="CCAATSUBUNTB"/>
</dbReference>
<dbReference type="PROSITE" id="PS00686">
    <property type="entry name" value="NFYA_HAP2_1"/>
    <property type="match status" value="1"/>
</dbReference>
<keyword evidence="5 7" id="KW-0804">Transcription</keyword>
<organism evidence="8 9">
    <name type="scientific">Elysia marginata</name>
    <dbReference type="NCBI Taxonomy" id="1093978"/>
    <lineage>
        <taxon>Eukaryota</taxon>
        <taxon>Metazoa</taxon>
        <taxon>Spiralia</taxon>
        <taxon>Lophotrochozoa</taxon>
        <taxon>Mollusca</taxon>
        <taxon>Gastropoda</taxon>
        <taxon>Heterobranchia</taxon>
        <taxon>Euthyneura</taxon>
        <taxon>Panpulmonata</taxon>
        <taxon>Sacoglossa</taxon>
        <taxon>Placobranchoidea</taxon>
        <taxon>Plakobranchidae</taxon>
        <taxon>Elysia</taxon>
    </lineage>
</organism>
<evidence type="ECO:0000313" key="8">
    <source>
        <dbReference type="EMBL" id="GFR89077.1"/>
    </source>
</evidence>
<accession>A0AAV4GTL9</accession>
<evidence type="ECO:0000256" key="5">
    <source>
        <dbReference type="ARBA" id="ARBA00023163"/>
    </source>
</evidence>
<sequence length="268" mass="29131">MADGEQHQFTIYDHGSNQPMTVTVNNAPQGSEDAQAVQNIQYITYDGVSVTPLGSSDVIQVGQNEGTFQPSSVGFQTLNGQTQSTNLVQSNNILQNVVQQAQPTQQQASVPSVGTSTPVVSAVAGTAIPQMLFLSQVTINGKTSFVLVDKNHMPVQLPQGIQVINLPTPQISGQPIQMQPTSDTGDEPLFVNAKQYHRILKRREARAKLESQGKIPKERQKYMYESRHKHALNRVRGSGGVFVAGNDVKEMDSGLQAAKSTFQMSHMS</sequence>
<comment type="subcellular location">
    <subcellularLocation>
        <location evidence="1 7">Nucleus</location>
    </subcellularLocation>
</comment>
<comment type="subunit">
    <text evidence="7">Heterotrimer.</text>
</comment>
<keyword evidence="4" id="KW-0010">Activator</keyword>
<protein>
    <recommendedName>
        <fullName evidence="7">Nuclear transcription factor Y subunit</fullName>
    </recommendedName>
</protein>
<proteinExistence type="inferred from homology"/>
<evidence type="ECO:0000313" key="9">
    <source>
        <dbReference type="Proteomes" id="UP000762676"/>
    </source>
</evidence>
<gene>
    <name evidence="8" type="ORF">ElyMa_006115800</name>
</gene>
<dbReference type="PROSITE" id="PS51152">
    <property type="entry name" value="NFYA_HAP2_2"/>
    <property type="match status" value="1"/>
</dbReference>
<comment type="function">
    <text evidence="7">Component of the sequence-specific heterotrimeric transcription factor (NF-Y) which specifically recognizes a 5'-CCAAT-3' box motif found in the promoters of its target genes.</text>
</comment>
<dbReference type="GO" id="GO:0003700">
    <property type="term" value="F:DNA-binding transcription factor activity"/>
    <property type="evidence" value="ECO:0007669"/>
    <property type="project" value="UniProtKB-UniRule"/>
</dbReference>
<dbReference type="InterPro" id="IPR018362">
    <property type="entry name" value="CCAAT-binding_factor_CS"/>
</dbReference>
<keyword evidence="9" id="KW-1185">Reference proteome</keyword>
<dbReference type="EMBL" id="BMAT01012275">
    <property type="protein sequence ID" value="GFR89077.1"/>
    <property type="molecule type" value="Genomic_DNA"/>
</dbReference>
<evidence type="ECO:0000256" key="7">
    <source>
        <dbReference type="RuleBase" id="RU367155"/>
    </source>
</evidence>
<comment type="similarity">
    <text evidence="7">Belongs to the NFYA/HAP2 subunit family.</text>
</comment>
<keyword evidence="6 7" id="KW-0539">Nucleus</keyword>
<evidence type="ECO:0000256" key="4">
    <source>
        <dbReference type="ARBA" id="ARBA00023159"/>
    </source>
</evidence>
<dbReference type="Gene3D" id="6.10.250.2430">
    <property type="match status" value="1"/>
</dbReference>
<dbReference type="GO" id="GO:0016602">
    <property type="term" value="C:CCAAT-binding factor complex"/>
    <property type="evidence" value="ECO:0007669"/>
    <property type="project" value="InterPro"/>
</dbReference>
<keyword evidence="3 7" id="KW-0238">DNA-binding</keyword>